<dbReference type="AlphaFoldDB" id="A0A0C2W668"/>
<dbReference type="STRING" id="946122.A0A0C2W668"/>
<keyword evidence="3" id="KW-1185">Reference proteome</keyword>
<protein>
    <submittedName>
        <fullName evidence="2">Uncharacterized protein</fullName>
    </submittedName>
</protein>
<accession>A0A0C2W668</accession>
<gene>
    <name evidence="2" type="ORF">M378DRAFT_28251</name>
</gene>
<dbReference type="InParanoid" id="A0A0C2W668"/>
<evidence type="ECO:0000256" key="1">
    <source>
        <dbReference type="SAM" id="MobiDB-lite"/>
    </source>
</evidence>
<dbReference type="Proteomes" id="UP000054549">
    <property type="component" value="Unassembled WGS sequence"/>
</dbReference>
<sequence length="126" mass="13268">MPKAPGQFHATSSGKGIIASDCGPPMSKSPAIVRSGKILLRGGSDYQQSFQAMRHLGGKSGRPIRVFGSETLALGVQAKNDEQDLKSVQVDTPLARVTAAEQPPENAIAGAINNNGERFQPGERTI</sequence>
<dbReference type="HOGENOM" id="CLU_1981087_0_0_1"/>
<dbReference type="EMBL" id="KN818410">
    <property type="protein sequence ID" value="KIL56632.1"/>
    <property type="molecule type" value="Genomic_DNA"/>
</dbReference>
<evidence type="ECO:0000313" key="2">
    <source>
        <dbReference type="EMBL" id="KIL56632.1"/>
    </source>
</evidence>
<evidence type="ECO:0000313" key="3">
    <source>
        <dbReference type="Proteomes" id="UP000054549"/>
    </source>
</evidence>
<organism evidence="2 3">
    <name type="scientific">Amanita muscaria (strain Koide BX008)</name>
    <dbReference type="NCBI Taxonomy" id="946122"/>
    <lineage>
        <taxon>Eukaryota</taxon>
        <taxon>Fungi</taxon>
        <taxon>Dikarya</taxon>
        <taxon>Basidiomycota</taxon>
        <taxon>Agaricomycotina</taxon>
        <taxon>Agaricomycetes</taxon>
        <taxon>Agaricomycetidae</taxon>
        <taxon>Agaricales</taxon>
        <taxon>Pluteineae</taxon>
        <taxon>Amanitaceae</taxon>
        <taxon>Amanita</taxon>
    </lineage>
</organism>
<reference evidence="2 3" key="1">
    <citation type="submission" date="2014-04" db="EMBL/GenBank/DDBJ databases">
        <title>Evolutionary Origins and Diversification of the Mycorrhizal Mutualists.</title>
        <authorList>
            <consortium name="DOE Joint Genome Institute"/>
            <consortium name="Mycorrhizal Genomics Consortium"/>
            <person name="Kohler A."/>
            <person name="Kuo A."/>
            <person name="Nagy L.G."/>
            <person name="Floudas D."/>
            <person name="Copeland A."/>
            <person name="Barry K.W."/>
            <person name="Cichocki N."/>
            <person name="Veneault-Fourrey C."/>
            <person name="LaButti K."/>
            <person name="Lindquist E.A."/>
            <person name="Lipzen A."/>
            <person name="Lundell T."/>
            <person name="Morin E."/>
            <person name="Murat C."/>
            <person name="Riley R."/>
            <person name="Ohm R."/>
            <person name="Sun H."/>
            <person name="Tunlid A."/>
            <person name="Henrissat B."/>
            <person name="Grigoriev I.V."/>
            <person name="Hibbett D.S."/>
            <person name="Martin F."/>
        </authorList>
    </citation>
    <scope>NUCLEOTIDE SEQUENCE [LARGE SCALE GENOMIC DNA]</scope>
    <source>
        <strain evidence="2 3">Koide BX008</strain>
    </source>
</reference>
<proteinExistence type="predicted"/>
<name>A0A0C2W668_AMAMK</name>
<feature type="compositionally biased region" description="Low complexity" evidence="1">
    <location>
        <begin position="106"/>
        <end position="116"/>
    </location>
</feature>
<feature type="region of interest" description="Disordered" evidence="1">
    <location>
        <begin position="1"/>
        <end position="30"/>
    </location>
</feature>
<feature type="region of interest" description="Disordered" evidence="1">
    <location>
        <begin position="105"/>
        <end position="126"/>
    </location>
</feature>